<evidence type="ECO:0000256" key="2">
    <source>
        <dbReference type="SAM" id="Phobius"/>
    </source>
</evidence>
<evidence type="ECO:0008006" key="5">
    <source>
        <dbReference type="Google" id="ProtNLM"/>
    </source>
</evidence>
<protein>
    <recommendedName>
        <fullName evidence="5">Polyketide cyclase / dehydrase and lipid transport</fullName>
    </recommendedName>
</protein>
<feature type="transmembrane region" description="Helical" evidence="2">
    <location>
        <begin position="26"/>
        <end position="48"/>
    </location>
</feature>
<name>A0ABS6T2R9_9RHOB</name>
<reference evidence="3 4" key="1">
    <citation type="submission" date="2021-05" db="EMBL/GenBank/DDBJ databases">
        <title>Culturable bacteria isolated from Daya Bay.</title>
        <authorList>
            <person name="Zheng W."/>
            <person name="Yu S."/>
            <person name="Huang Y."/>
        </authorList>
    </citation>
    <scope>NUCLEOTIDE SEQUENCE [LARGE SCALE GENOMIC DNA]</scope>
    <source>
        <strain evidence="3 4">DP4N28-5</strain>
    </source>
</reference>
<dbReference type="Proteomes" id="UP000756530">
    <property type="component" value="Unassembled WGS sequence"/>
</dbReference>
<organism evidence="3 4">
    <name type="scientific">Maritimibacter dapengensis</name>
    <dbReference type="NCBI Taxonomy" id="2836868"/>
    <lineage>
        <taxon>Bacteria</taxon>
        <taxon>Pseudomonadati</taxon>
        <taxon>Pseudomonadota</taxon>
        <taxon>Alphaproteobacteria</taxon>
        <taxon>Rhodobacterales</taxon>
        <taxon>Roseobacteraceae</taxon>
        <taxon>Maritimibacter</taxon>
    </lineage>
</organism>
<dbReference type="EMBL" id="JAHUZE010000002">
    <property type="protein sequence ID" value="MBV7379554.1"/>
    <property type="molecule type" value="Genomic_DNA"/>
</dbReference>
<keyword evidence="2" id="KW-1133">Transmembrane helix</keyword>
<comment type="caution">
    <text evidence="3">The sequence shown here is derived from an EMBL/GenBank/DDBJ whole genome shotgun (WGS) entry which is preliminary data.</text>
</comment>
<keyword evidence="2" id="KW-0472">Membrane</keyword>
<feature type="transmembrane region" description="Helical" evidence="2">
    <location>
        <begin position="86"/>
        <end position="106"/>
    </location>
</feature>
<feature type="transmembrane region" description="Helical" evidence="2">
    <location>
        <begin position="55"/>
        <end position="74"/>
    </location>
</feature>
<gene>
    <name evidence="3" type="ORF">KJP28_11505</name>
</gene>
<evidence type="ECO:0000313" key="3">
    <source>
        <dbReference type="EMBL" id="MBV7379554.1"/>
    </source>
</evidence>
<dbReference type="RefSeq" id="WP_218392676.1">
    <property type="nucleotide sequence ID" value="NZ_JAHUZE010000002.1"/>
</dbReference>
<evidence type="ECO:0000313" key="4">
    <source>
        <dbReference type="Proteomes" id="UP000756530"/>
    </source>
</evidence>
<keyword evidence="2" id="KW-0812">Transmembrane</keyword>
<accession>A0ABS6T2R9</accession>
<evidence type="ECO:0000256" key="1">
    <source>
        <dbReference type="SAM" id="MobiDB-lite"/>
    </source>
</evidence>
<keyword evidence="4" id="KW-1185">Reference proteome</keyword>
<proteinExistence type="predicted"/>
<feature type="compositionally biased region" description="Basic and acidic residues" evidence="1">
    <location>
        <begin position="288"/>
        <end position="298"/>
    </location>
</feature>
<feature type="region of interest" description="Disordered" evidence="1">
    <location>
        <begin position="268"/>
        <end position="298"/>
    </location>
</feature>
<sequence length="298" mass="33563">MAFVLLFLAGSIEVWGKFHVFPPGVLEFIAGFGLMTLVGSLMLGIGIAAPSMRHLFAPIAFTLFGSAVLGRVFPGSAFSLLTITEGGVRVIAGLITTGLFVHLIFYGRWTDRLFRSGRSKVTARATSLLEAEALWHGLVPTPGRREDLHDPDVLSVDWVDRDRTRVRVIRWTPPLPKYEEYIQVEDMLSDTYVLYSYVNEIKGTERIEKGIRAIKVIDLVDRRVVYITEYRHDRAARHVLFDWLDDALGRRLDSKISHLERAVARARSKKADQGGIPDVGGIRRAAQRRQEHDRLAAE</sequence>